<evidence type="ECO:0000313" key="3">
    <source>
        <dbReference type="Proteomes" id="UP000265520"/>
    </source>
</evidence>
<feature type="compositionally biased region" description="Polar residues" evidence="1">
    <location>
        <begin position="29"/>
        <end position="45"/>
    </location>
</feature>
<evidence type="ECO:0000313" key="2">
    <source>
        <dbReference type="EMBL" id="MCI84631.1"/>
    </source>
</evidence>
<protein>
    <submittedName>
        <fullName evidence="2">Uncharacterized protein</fullName>
    </submittedName>
</protein>
<dbReference type="Proteomes" id="UP000265520">
    <property type="component" value="Unassembled WGS sequence"/>
</dbReference>
<feature type="non-terminal residue" evidence="2">
    <location>
        <position position="1"/>
    </location>
</feature>
<reference evidence="2 3" key="1">
    <citation type="journal article" date="2018" name="Front. Plant Sci.">
        <title>Red Clover (Trifolium pratense) and Zigzag Clover (T. medium) - A Picture of Genomic Similarities and Differences.</title>
        <authorList>
            <person name="Dluhosova J."/>
            <person name="Istvanek J."/>
            <person name="Nedelnik J."/>
            <person name="Repkova J."/>
        </authorList>
    </citation>
    <scope>NUCLEOTIDE SEQUENCE [LARGE SCALE GENOMIC DNA]</scope>
    <source>
        <strain evidence="3">cv. 10/8</strain>
        <tissue evidence="2">Leaf</tissue>
    </source>
</reference>
<comment type="caution">
    <text evidence="2">The sequence shown here is derived from an EMBL/GenBank/DDBJ whole genome shotgun (WGS) entry which is preliminary data.</text>
</comment>
<name>A0A392VCG7_9FABA</name>
<dbReference type="EMBL" id="LXQA011095477">
    <property type="protein sequence ID" value="MCI84631.1"/>
    <property type="molecule type" value="Genomic_DNA"/>
</dbReference>
<organism evidence="2 3">
    <name type="scientific">Trifolium medium</name>
    <dbReference type="NCBI Taxonomy" id="97028"/>
    <lineage>
        <taxon>Eukaryota</taxon>
        <taxon>Viridiplantae</taxon>
        <taxon>Streptophyta</taxon>
        <taxon>Embryophyta</taxon>
        <taxon>Tracheophyta</taxon>
        <taxon>Spermatophyta</taxon>
        <taxon>Magnoliopsida</taxon>
        <taxon>eudicotyledons</taxon>
        <taxon>Gunneridae</taxon>
        <taxon>Pentapetalae</taxon>
        <taxon>rosids</taxon>
        <taxon>fabids</taxon>
        <taxon>Fabales</taxon>
        <taxon>Fabaceae</taxon>
        <taxon>Papilionoideae</taxon>
        <taxon>50 kb inversion clade</taxon>
        <taxon>NPAAA clade</taxon>
        <taxon>Hologalegina</taxon>
        <taxon>IRL clade</taxon>
        <taxon>Trifolieae</taxon>
        <taxon>Trifolium</taxon>
    </lineage>
</organism>
<sequence length="51" mass="5441">HDPLPTFVTAKSRLELEESTMFQRAARETGSSSTPTALVANTTAPDSEPPP</sequence>
<keyword evidence="3" id="KW-1185">Reference proteome</keyword>
<proteinExistence type="predicted"/>
<dbReference type="AlphaFoldDB" id="A0A392VCG7"/>
<accession>A0A392VCG7</accession>
<evidence type="ECO:0000256" key="1">
    <source>
        <dbReference type="SAM" id="MobiDB-lite"/>
    </source>
</evidence>
<feature type="region of interest" description="Disordered" evidence="1">
    <location>
        <begin position="21"/>
        <end position="51"/>
    </location>
</feature>